<gene>
    <name evidence="2" type="ORF">QTN47_27225</name>
</gene>
<sequence>MYLSQQYPMNYLELINQYWDLREQGILLGSEGEYYLFLLHKCNRLAWKNPFNLSNQLCCGYLGIQEKSLIKYRNKLKQVGLIDFKSGTKGNNTEYRIHFPNTCKKYSESGSLSGSQMGSESGSLSGEKRPDNIKQKQDYTKQDNSEVITSPPPENSVPQFNLGNSNLYRQPKIPTIEDVERIFMQHGGTVEMAKKFFEKNNAVGWFMNNNPIVRFENLVPGFIQSWRKNENNGKDQSSAKKLQGRIDYTGAL</sequence>
<proteinExistence type="predicted"/>
<keyword evidence="3" id="KW-1185">Reference proteome</keyword>
<organism evidence="2 3">
    <name type="scientific">Danxiaibacter flavus</name>
    <dbReference type="NCBI Taxonomy" id="3049108"/>
    <lineage>
        <taxon>Bacteria</taxon>
        <taxon>Pseudomonadati</taxon>
        <taxon>Bacteroidota</taxon>
        <taxon>Chitinophagia</taxon>
        <taxon>Chitinophagales</taxon>
        <taxon>Chitinophagaceae</taxon>
        <taxon>Danxiaibacter</taxon>
    </lineage>
</organism>
<evidence type="ECO:0000256" key="1">
    <source>
        <dbReference type="SAM" id="MobiDB-lite"/>
    </source>
</evidence>
<feature type="region of interest" description="Disordered" evidence="1">
    <location>
        <begin position="108"/>
        <end position="163"/>
    </location>
</feature>
<name>A0ABV3ZPN6_9BACT</name>
<reference evidence="2 3" key="1">
    <citation type="submission" date="2023-07" db="EMBL/GenBank/DDBJ databases">
        <authorList>
            <person name="Lian W.-H."/>
        </authorList>
    </citation>
    <scope>NUCLEOTIDE SEQUENCE [LARGE SCALE GENOMIC DNA]</scope>
    <source>
        <strain evidence="2 3">SYSU DXS3180</strain>
    </source>
</reference>
<feature type="region of interest" description="Disordered" evidence="1">
    <location>
        <begin position="229"/>
        <end position="252"/>
    </location>
</feature>
<dbReference type="Proteomes" id="UP001560573">
    <property type="component" value="Unassembled WGS sequence"/>
</dbReference>
<feature type="compositionally biased region" description="Basic and acidic residues" evidence="1">
    <location>
        <begin position="126"/>
        <end position="144"/>
    </location>
</feature>
<comment type="caution">
    <text evidence="2">The sequence shown here is derived from an EMBL/GenBank/DDBJ whole genome shotgun (WGS) entry which is preliminary data.</text>
</comment>
<evidence type="ECO:0000313" key="2">
    <source>
        <dbReference type="EMBL" id="MEX6691231.1"/>
    </source>
</evidence>
<evidence type="ECO:0008006" key="4">
    <source>
        <dbReference type="Google" id="ProtNLM"/>
    </source>
</evidence>
<protein>
    <recommendedName>
        <fullName evidence="4">Helix-turn-helix domain-containing protein</fullName>
    </recommendedName>
</protein>
<dbReference type="EMBL" id="JAULBC010000015">
    <property type="protein sequence ID" value="MEX6691231.1"/>
    <property type="molecule type" value="Genomic_DNA"/>
</dbReference>
<accession>A0ABV3ZPN6</accession>
<dbReference type="RefSeq" id="WP_369332647.1">
    <property type="nucleotide sequence ID" value="NZ_JAULBC010000015.1"/>
</dbReference>
<feature type="compositionally biased region" description="Polar residues" evidence="1">
    <location>
        <begin position="108"/>
        <end position="124"/>
    </location>
</feature>
<evidence type="ECO:0000313" key="3">
    <source>
        <dbReference type="Proteomes" id="UP001560573"/>
    </source>
</evidence>